<gene>
    <name evidence="1" type="ORF">M752DRAFT_76761</name>
</gene>
<reference evidence="1 2" key="1">
    <citation type="submission" date="2018-07" db="EMBL/GenBank/DDBJ databases">
        <title>Section-level genome sequencing of Aspergillus section Nigri to investigate inter- and intra-species variation.</title>
        <authorList>
            <consortium name="DOE Joint Genome Institute"/>
            <person name="Vesth T.C."/>
            <person name="Nybo J.L."/>
            <person name="Theobald S."/>
            <person name="Frisvad J.C."/>
            <person name="Larsen T.O."/>
            <person name="Nielsen K.F."/>
            <person name="Hoof J.B."/>
            <person name="Brandl J."/>
            <person name="Salamov A."/>
            <person name="Riley R."/>
            <person name="Gladden J.M."/>
            <person name="Phatale P."/>
            <person name="Nielsen M.T."/>
            <person name="Lyhne E.K."/>
            <person name="Kogle M.E."/>
            <person name="Strasser K."/>
            <person name="McDonnell E."/>
            <person name="Barry K."/>
            <person name="Clum A."/>
            <person name="Chen C."/>
            <person name="Nolan M."/>
            <person name="Sandor L."/>
            <person name="Kuo A."/>
            <person name="Lipzen A."/>
            <person name="Hainaut M."/>
            <person name="Drula E."/>
            <person name="Tsang A."/>
            <person name="Magnuson J.K."/>
            <person name="Henrissat B."/>
            <person name="Wiebenga A."/>
            <person name="Simmons B.A."/>
            <person name="Makela M.R."/>
            <person name="De vries R.P."/>
            <person name="Grigoriev I.V."/>
            <person name="Mortensen U.H."/>
            <person name="Baker S.E."/>
            <person name="Andersen M.R."/>
        </authorList>
    </citation>
    <scope>NUCLEOTIDE SEQUENCE [LARGE SCALE GENOMIC DNA]</scope>
    <source>
        <strain evidence="1 2">ATCC 13157</strain>
    </source>
</reference>
<evidence type="ECO:0000313" key="2">
    <source>
        <dbReference type="Proteomes" id="UP000254937"/>
    </source>
</evidence>
<dbReference type="Proteomes" id="UP000254937">
    <property type="component" value="Unassembled WGS sequence"/>
</dbReference>
<evidence type="ECO:0000313" key="1">
    <source>
        <dbReference type="EMBL" id="RDK38632.1"/>
    </source>
</evidence>
<keyword evidence="2" id="KW-1185">Reference proteome</keyword>
<protein>
    <submittedName>
        <fullName evidence="1">Uncharacterized protein</fullName>
    </submittedName>
</protein>
<name>A0A370P8X4_ASPPH</name>
<sequence length="83" mass="9051">MRMDISHMVNAQITLCLNAHPGDMLIQGMAALLDRLCCLPSGMSHGRVGRHPRTSRLYFGARTLSTGHSPCVEGPDYISIPCL</sequence>
<proteinExistence type="predicted"/>
<dbReference type="EMBL" id="KZ851864">
    <property type="protein sequence ID" value="RDK38632.1"/>
    <property type="molecule type" value="Genomic_DNA"/>
</dbReference>
<organism evidence="1 2">
    <name type="scientific">Aspergillus phoenicis ATCC 13157</name>
    <dbReference type="NCBI Taxonomy" id="1353007"/>
    <lineage>
        <taxon>Eukaryota</taxon>
        <taxon>Fungi</taxon>
        <taxon>Dikarya</taxon>
        <taxon>Ascomycota</taxon>
        <taxon>Pezizomycotina</taxon>
        <taxon>Eurotiomycetes</taxon>
        <taxon>Eurotiomycetidae</taxon>
        <taxon>Eurotiales</taxon>
        <taxon>Aspergillaceae</taxon>
        <taxon>Aspergillus</taxon>
    </lineage>
</organism>
<dbReference type="AlphaFoldDB" id="A0A370P8X4"/>
<accession>A0A370P8X4</accession>